<comment type="caution">
    <text evidence="2">The sequence shown here is derived from an EMBL/GenBank/DDBJ whole genome shotgun (WGS) entry which is preliminary data.</text>
</comment>
<feature type="chain" id="PRO_5038808782" evidence="1">
    <location>
        <begin position="30"/>
        <end position="226"/>
    </location>
</feature>
<keyword evidence="3" id="KW-1185">Reference proteome</keyword>
<dbReference type="Proteomes" id="UP000254869">
    <property type="component" value="Unassembled WGS sequence"/>
</dbReference>
<gene>
    <name evidence="2" type="ORF">DFR76_11459</name>
</gene>
<dbReference type="EMBL" id="QQBC01000014">
    <property type="protein sequence ID" value="RDI61334.1"/>
    <property type="molecule type" value="Genomic_DNA"/>
</dbReference>
<evidence type="ECO:0000313" key="2">
    <source>
        <dbReference type="EMBL" id="RDI61334.1"/>
    </source>
</evidence>
<dbReference type="AlphaFoldDB" id="A0A370HWK1"/>
<evidence type="ECO:0000313" key="3">
    <source>
        <dbReference type="Proteomes" id="UP000254869"/>
    </source>
</evidence>
<name>A0A370HWK1_9NOCA</name>
<accession>A0A370HWK1</accession>
<evidence type="ECO:0000256" key="1">
    <source>
        <dbReference type="SAM" id="SignalP"/>
    </source>
</evidence>
<dbReference type="RefSeq" id="WP_068005773.1">
    <property type="nucleotide sequence ID" value="NZ_QQBC01000014.1"/>
</dbReference>
<protein>
    <submittedName>
        <fullName evidence="2">Uncharacterized protein</fullName>
    </submittedName>
</protein>
<proteinExistence type="predicted"/>
<feature type="signal peptide" evidence="1">
    <location>
        <begin position="1"/>
        <end position="29"/>
    </location>
</feature>
<organism evidence="2 3">
    <name type="scientific">Nocardia pseudobrasiliensis</name>
    <dbReference type="NCBI Taxonomy" id="45979"/>
    <lineage>
        <taxon>Bacteria</taxon>
        <taxon>Bacillati</taxon>
        <taxon>Actinomycetota</taxon>
        <taxon>Actinomycetes</taxon>
        <taxon>Mycobacteriales</taxon>
        <taxon>Nocardiaceae</taxon>
        <taxon>Nocardia</taxon>
    </lineage>
</organism>
<keyword evidence="1" id="KW-0732">Signal</keyword>
<dbReference type="STRING" id="1210086.GCA_001613105_06453"/>
<reference evidence="2 3" key="1">
    <citation type="submission" date="2018-07" db="EMBL/GenBank/DDBJ databases">
        <title>Genomic Encyclopedia of Type Strains, Phase IV (KMG-IV): sequencing the most valuable type-strain genomes for metagenomic binning, comparative biology and taxonomic classification.</title>
        <authorList>
            <person name="Goeker M."/>
        </authorList>
    </citation>
    <scope>NUCLEOTIDE SEQUENCE [LARGE SCALE GENOMIC DNA]</scope>
    <source>
        <strain evidence="2 3">DSM 44290</strain>
    </source>
</reference>
<sequence length="226" mass="24323">MFIQHTARYCAVTAAAMAALALSSGVLPAYNSAAIASAQVLHDSPVAPVQTKVCICTEMRALWGEHLDGTRASFLAFANDTLAVPPTTERVLRNGVDIAGAFAPYYGPEVATRLTVLLTQHNFGSTPFLVATRSGDKPAADKALADWYVNAREIADLLASINPNWSQQELREAMVMHIDLTAAFGVDVLRGDYGDADATFDEDKAHMLHVADILSQGIITQFPDKF</sequence>